<dbReference type="GeneID" id="54294811"/>
<proteinExistence type="inferred from homology"/>
<organism evidence="4 5">
    <name type="scientific">Aplosporella prunicola CBS 121167</name>
    <dbReference type="NCBI Taxonomy" id="1176127"/>
    <lineage>
        <taxon>Eukaryota</taxon>
        <taxon>Fungi</taxon>
        <taxon>Dikarya</taxon>
        <taxon>Ascomycota</taxon>
        <taxon>Pezizomycotina</taxon>
        <taxon>Dothideomycetes</taxon>
        <taxon>Dothideomycetes incertae sedis</taxon>
        <taxon>Botryosphaeriales</taxon>
        <taxon>Aplosporellaceae</taxon>
        <taxon>Aplosporella</taxon>
    </lineage>
</organism>
<sequence length="488" mass="55551">MHQAKNILLLIADDLGRDQMSCYGCKAIRTPNLDALSTSGTKFDMAFTSTASCSGSRTVIYTGLHTHETGSYGLNLERNGFQTFSNVETAPEEFNRLGYKTGILGKVHVSPESSYPWQVREESGSRNVAYIADRAADFFHEAVSENKPFFLTIGFVDPHRHIGTRGGFGNVDGNYDQRLQDQIYQPEAVEVPPFLSDVPEVRQELVEYYRAINRMDHGVGLILEALDAANLRDDTLVLFLSDNGPPFINSKTTLFEAGVRLPFLLRAPGLGAAGVVNPNLVSYVDILPTLLDWAGHGNVSVPQGKIIRRGRSILPILDQDKPEPSWDHVFGSHTFHEITNYWPTRYMRNRRYKYHRNVCWKLDFPFAMDLYASLSFEGMRNTSPPMIGGRKLKDYIQRPPEELYNLVDDPNELENLAQKSEYESVLKEMRQSLENWQRETGDLWLWRDGTSVIRYQFAGYAREGLRIPDRFDFDVDKPGNENVEHIRL</sequence>
<dbReference type="PANTHER" id="PTHR42693">
    <property type="entry name" value="ARYLSULFATASE FAMILY MEMBER"/>
    <property type="match status" value="1"/>
</dbReference>
<dbReference type="Proteomes" id="UP000799438">
    <property type="component" value="Unassembled WGS sequence"/>
</dbReference>
<dbReference type="GO" id="GO:0004065">
    <property type="term" value="F:arylsulfatase activity"/>
    <property type="evidence" value="ECO:0007669"/>
    <property type="project" value="TreeGrafter"/>
</dbReference>
<keyword evidence="2" id="KW-0378">Hydrolase</keyword>
<evidence type="ECO:0000259" key="3">
    <source>
        <dbReference type="Pfam" id="PF00884"/>
    </source>
</evidence>
<dbReference type="AlphaFoldDB" id="A0A6A6B3W6"/>
<evidence type="ECO:0000313" key="5">
    <source>
        <dbReference type="Proteomes" id="UP000799438"/>
    </source>
</evidence>
<dbReference type="InterPro" id="IPR017850">
    <property type="entry name" value="Alkaline_phosphatase_core_sf"/>
</dbReference>
<dbReference type="PANTHER" id="PTHR42693:SF53">
    <property type="entry name" value="ENDO-4-O-SULFATASE"/>
    <property type="match status" value="1"/>
</dbReference>
<keyword evidence="5" id="KW-1185">Reference proteome</keyword>
<evidence type="ECO:0000313" key="4">
    <source>
        <dbReference type="EMBL" id="KAF2138909.1"/>
    </source>
</evidence>
<dbReference type="RefSeq" id="XP_033394622.1">
    <property type="nucleotide sequence ID" value="XM_033537315.1"/>
</dbReference>
<reference evidence="4" key="1">
    <citation type="journal article" date="2020" name="Stud. Mycol.">
        <title>101 Dothideomycetes genomes: a test case for predicting lifestyles and emergence of pathogens.</title>
        <authorList>
            <person name="Haridas S."/>
            <person name="Albert R."/>
            <person name="Binder M."/>
            <person name="Bloem J."/>
            <person name="Labutti K."/>
            <person name="Salamov A."/>
            <person name="Andreopoulos B."/>
            <person name="Baker S."/>
            <person name="Barry K."/>
            <person name="Bills G."/>
            <person name="Bluhm B."/>
            <person name="Cannon C."/>
            <person name="Castanera R."/>
            <person name="Culley D."/>
            <person name="Daum C."/>
            <person name="Ezra D."/>
            <person name="Gonzalez J."/>
            <person name="Henrissat B."/>
            <person name="Kuo A."/>
            <person name="Liang C."/>
            <person name="Lipzen A."/>
            <person name="Lutzoni F."/>
            <person name="Magnuson J."/>
            <person name="Mondo S."/>
            <person name="Nolan M."/>
            <person name="Ohm R."/>
            <person name="Pangilinan J."/>
            <person name="Park H.-J."/>
            <person name="Ramirez L."/>
            <person name="Alfaro M."/>
            <person name="Sun H."/>
            <person name="Tritt A."/>
            <person name="Yoshinaga Y."/>
            <person name="Zwiers L.-H."/>
            <person name="Turgeon B."/>
            <person name="Goodwin S."/>
            <person name="Spatafora J."/>
            <person name="Crous P."/>
            <person name="Grigoriev I."/>
        </authorList>
    </citation>
    <scope>NUCLEOTIDE SEQUENCE</scope>
    <source>
        <strain evidence="4">CBS 121167</strain>
    </source>
</reference>
<feature type="domain" description="Sulfatase N-terminal" evidence="3">
    <location>
        <begin position="5"/>
        <end position="295"/>
    </location>
</feature>
<dbReference type="SUPFAM" id="SSF53649">
    <property type="entry name" value="Alkaline phosphatase-like"/>
    <property type="match status" value="1"/>
</dbReference>
<accession>A0A6A6B3W6</accession>
<evidence type="ECO:0000256" key="2">
    <source>
        <dbReference type="ARBA" id="ARBA00022801"/>
    </source>
</evidence>
<dbReference type="InterPro" id="IPR050738">
    <property type="entry name" value="Sulfatase"/>
</dbReference>
<evidence type="ECO:0000256" key="1">
    <source>
        <dbReference type="ARBA" id="ARBA00008779"/>
    </source>
</evidence>
<dbReference type="OrthoDB" id="103349at2759"/>
<name>A0A6A6B3W6_9PEZI</name>
<dbReference type="Pfam" id="PF00884">
    <property type="entry name" value="Sulfatase"/>
    <property type="match status" value="1"/>
</dbReference>
<dbReference type="EMBL" id="ML995495">
    <property type="protein sequence ID" value="KAF2138909.1"/>
    <property type="molecule type" value="Genomic_DNA"/>
</dbReference>
<comment type="similarity">
    <text evidence="1">Belongs to the sulfatase family.</text>
</comment>
<gene>
    <name evidence="4" type="ORF">K452DRAFT_233578</name>
</gene>
<dbReference type="CDD" id="cd16027">
    <property type="entry name" value="SGSH"/>
    <property type="match status" value="1"/>
</dbReference>
<dbReference type="Gene3D" id="3.40.720.10">
    <property type="entry name" value="Alkaline Phosphatase, subunit A"/>
    <property type="match status" value="1"/>
</dbReference>
<protein>
    <recommendedName>
        <fullName evidence="3">Sulfatase N-terminal domain-containing protein</fullName>
    </recommendedName>
</protein>
<dbReference type="InterPro" id="IPR000917">
    <property type="entry name" value="Sulfatase_N"/>
</dbReference>